<dbReference type="EMBL" id="VVND01000011">
    <property type="protein sequence ID" value="KAA3159227.1"/>
    <property type="molecule type" value="Genomic_DNA"/>
</dbReference>
<dbReference type="Gene3D" id="3.40.640.10">
    <property type="entry name" value="Type I PLP-dependent aspartate aminotransferase-like (Major domain)"/>
    <property type="match status" value="1"/>
</dbReference>
<evidence type="ECO:0000256" key="2">
    <source>
        <dbReference type="ARBA" id="ARBA00022576"/>
    </source>
</evidence>
<protein>
    <submittedName>
        <fullName evidence="6">Acetylornithine aminotransferase</fullName>
    </submittedName>
    <submittedName>
        <fullName evidence="7">Aminotransferase class III-fold pyridoxal phosphate-dependent enzyme</fullName>
    </submittedName>
</protein>
<evidence type="ECO:0000256" key="1">
    <source>
        <dbReference type="ARBA" id="ARBA00001933"/>
    </source>
</evidence>
<dbReference type="OMA" id="MVPGFKY"/>
<dbReference type="GO" id="GO:0042802">
    <property type="term" value="F:identical protein binding"/>
    <property type="evidence" value="ECO:0007669"/>
    <property type="project" value="TreeGrafter"/>
</dbReference>
<dbReference type="PANTHER" id="PTHR11986:SF79">
    <property type="entry name" value="ACETYLORNITHINE AMINOTRANSFERASE, MITOCHONDRIAL"/>
    <property type="match status" value="1"/>
</dbReference>
<keyword evidence="9" id="KW-1185">Reference proteome</keyword>
<dbReference type="InterPro" id="IPR005814">
    <property type="entry name" value="Aminotrans_3"/>
</dbReference>
<dbReference type="EMBL" id="BQOL01000002">
    <property type="protein sequence ID" value="GKI20144.1"/>
    <property type="molecule type" value="Genomic_DNA"/>
</dbReference>
<sequence>MTLFNVYSLYPVEPVRGKGCFVYNAAGTEYLDLYGGHAVISIGHAQPDYVKAISEQAARLGFYSNSVENSLQTALAEKLGRASGYGDYSLFLCNSGAEANENALKLASFQTGRAKVLAFSKAFHGRTSGAVAATDNPSIRSPFNGTPNVEFTPLNDLEAARAKLATREFAAVIIEGIQGVSGIHCPTDEFLRGLRAAATETGTQLVLDEIQSGYGRTGRFFAHQWAGIRPDLITMAKGMGNGFPIGGVLIAPHFEARPGLLGTTFGGSHLACAAAIAVLDVMEREKLVENAADTGEYLLGELRKADGPKEIRGRGLMIGIEIDGSGAEFRKKLLFGKHVFTGGAGASTVRLLPALCLTRELADRFLDAFDATLRGK</sequence>
<dbReference type="InterPro" id="IPR049704">
    <property type="entry name" value="Aminotrans_3_PPA_site"/>
</dbReference>
<proteinExistence type="inferred from homology"/>
<dbReference type="InterPro" id="IPR015421">
    <property type="entry name" value="PyrdxlP-dep_Trfase_major"/>
</dbReference>
<reference evidence="7 9" key="1">
    <citation type="journal article" date="2019" name="Nat. Med.">
        <title>A library of human gut bacterial isolates paired with longitudinal multiomics data enables mechanistic microbiome research.</title>
        <authorList>
            <person name="Poyet M."/>
            <person name="Groussin M."/>
            <person name="Gibbons S.M."/>
            <person name="Avila-Pacheco J."/>
            <person name="Jiang X."/>
            <person name="Kearney S.M."/>
            <person name="Perrotta A.R."/>
            <person name="Berdy B."/>
            <person name="Zhao S."/>
            <person name="Lieberman T.D."/>
            <person name="Swanson P.K."/>
            <person name="Smith M."/>
            <person name="Roesemann S."/>
            <person name="Alexander J.E."/>
            <person name="Rich S.A."/>
            <person name="Livny J."/>
            <person name="Vlamakis H."/>
            <person name="Clish C."/>
            <person name="Bullock K."/>
            <person name="Deik A."/>
            <person name="Scott J."/>
            <person name="Pierce K.A."/>
            <person name="Xavier R.J."/>
            <person name="Alm E.J."/>
        </authorList>
    </citation>
    <scope>NUCLEOTIDE SEQUENCE [LARGE SCALE GENOMIC DNA]</scope>
    <source>
        <strain evidence="7 9">BIOML-A1</strain>
    </source>
</reference>
<evidence type="ECO:0000256" key="3">
    <source>
        <dbReference type="ARBA" id="ARBA00022679"/>
    </source>
</evidence>
<dbReference type="PANTHER" id="PTHR11986">
    <property type="entry name" value="AMINOTRANSFERASE CLASS III"/>
    <property type="match status" value="1"/>
</dbReference>
<dbReference type="SUPFAM" id="SSF53383">
    <property type="entry name" value="PLP-dependent transferases"/>
    <property type="match status" value="1"/>
</dbReference>
<comment type="cofactor">
    <cofactor evidence="1">
        <name>pyridoxal 5'-phosphate</name>
        <dbReference type="ChEBI" id="CHEBI:597326"/>
    </cofactor>
</comment>
<dbReference type="InterPro" id="IPR050103">
    <property type="entry name" value="Class-III_PLP-dep_AT"/>
</dbReference>
<evidence type="ECO:0000313" key="8">
    <source>
        <dbReference type="EMBL" id="MDU0260706.1"/>
    </source>
</evidence>
<accession>A0A5B5VP74</accession>
<dbReference type="PROSITE" id="PS00600">
    <property type="entry name" value="AA_TRANSFER_CLASS_3"/>
    <property type="match status" value="1"/>
</dbReference>
<dbReference type="Proteomes" id="UP000324870">
    <property type="component" value="Unassembled WGS sequence"/>
</dbReference>
<keyword evidence="3" id="KW-0808">Transferase</keyword>
<reference evidence="8" key="3">
    <citation type="submission" date="2023-10" db="EMBL/GenBank/DDBJ databases">
        <title>Genome Sequence of the Bacteria from From Gut Wall in Crohn's Disease.</title>
        <authorList>
            <person name="Rodriguez-Palacios A."/>
        </authorList>
    </citation>
    <scope>NUCLEOTIDE SEQUENCE</scope>
    <source>
        <strain evidence="8">CavFT-hAR58</strain>
    </source>
</reference>
<dbReference type="GO" id="GO:0030170">
    <property type="term" value="F:pyridoxal phosphate binding"/>
    <property type="evidence" value="ECO:0007669"/>
    <property type="project" value="InterPro"/>
</dbReference>
<dbReference type="InterPro" id="IPR015424">
    <property type="entry name" value="PyrdxlP-dep_Trfase"/>
</dbReference>
<keyword evidence="2 6" id="KW-0032">Aminotransferase</keyword>
<organism evidence="6 10">
    <name type="scientific">Alistipes finegoldii</name>
    <dbReference type="NCBI Taxonomy" id="214856"/>
    <lineage>
        <taxon>Bacteria</taxon>
        <taxon>Pseudomonadati</taxon>
        <taxon>Bacteroidota</taxon>
        <taxon>Bacteroidia</taxon>
        <taxon>Bacteroidales</taxon>
        <taxon>Rikenellaceae</taxon>
        <taxon>Alistipes</taxon>
    </lineage>
</organism>
<dbReference type="Pfam" id="PF00202">
    <property type="entry name" value="Aminotran_3"/>
    <property type="match status" value="1"/>
</dbReference>
<dbReference type="Gene3D" id="3.90.1150.10">
    <property type="entry name" value="Aspartate Aminotransferase, domain 1"/>
    <property type="match status" value="1"/>
</dbReference>
<evidence type="ECO:0000313" key="7">
    <source>
        <dbReference type="EMBL" id="KAA3159227.1"/>
    </source>
</evidence>
<dbReference type="RefSeq" id="WP_009597639.1">
    <property type="nucleotide sequence ID" value="NZ_AP025581.1"/>
</dbReference>
<evidence type="ECO:0000313" key="10">
    <source>
        <dbReference type="Proteomes" id="UP001055105"/>
    </source>
</evidence>
<dbReference type="InterPro" id="IPR015422">
    <property type="entry name" value="PyrdxlP-dep_Trfase_small"/>
</dbReference>
<evidence type="ECO:0000313" key="9">
    <source>
        <dbReference type="Proteomes" id="UP000324870"/>
    </source>
</evidence>
<evidence type="ECO:0000313" key="6">
    <source>
        <dbReference type="EMBL" id="GKI20144.1"/>
    </source>
</evidence>
<gene>
    <name evidence="6" type="primary">argD_1</name>
    <name evidence="6" type="ORF">CE91St16_30520</name>
    <name evidence="7" type="ORF">F2A26_08015</name>
    <name evidence="8" type="ORF">RVH17_11450</name>
</gene>
<comment type="similarity">
    <text evidence="5">Belongs to the class-III pyridoxal-phosphate-dependent aminotransferase family.</text>
</comment>
<dbReference type="PIRSF" id="PIRSF000521">
    <property type="entry name" value="Transaminase_4ab_Lys_Orn"/>
    <property type="match status" value="1"/>
</dbReference>
<dbReference type="CDD" id="cd00610">
    <property type="entry name" value="OAT_like"/>
    <property type="match status" value="1"/>
</dbReference>
<evidence type="ECO:0000256" key="5">
    <source>
        <dbReference type="RuleBase" id="RU003560"/>
    </source>
</evidence>
<dbReference type="Proteomes" id="UP001055105">
    <property type="component" value="Unassembled WGS sequence"/>
</dbReference>
<evidence type="ECO:0000256" key="4">
    <source>
        <dbReference type="ARBA" id="ARBA00022898"/>
    </source>
</evidence>
<dbReference type="AlphaFoldDB" id="A0A5B5VP74"/>
<dbReference type="FunFam" id="3.40.640.10:FF:000100">
    <property type="entry name" value="Putative acetylornithine aminotransferase"/>
    <property type="match status" value="1"/>
</dbReference>
<dbReference type="Proteomes" id="UP001181347">
    <property type="component" value="Unassembled WGS sequence"/>
</dbReference>
<keyword evidence="4 5" id="KW-0663">Pyridoxal phosphate</keyword>
<dbReference type="EMBL" id="JAWDES010000005">
    <property type="protein sequence ID" value="MDU0260706.1"/>
    <property type="molecule type" value="Genomic_DNA"/>
</dbReference>
<dbReference type="GO" id="GO:0008483">
    <property type="term" value="F:transaminase activity"/>
    <property type="evidence" value="ECO:0007669"/>
    <property type="project" value="UniProtKB-KW"/>
</dbReference>
<reference evidence="6" key="2">
    <citation type="submission" date="2022-01" db="EMBL/GenBank/DDBJ databases">
        <title>Novel bile acid biosynthetic pathways are enriched in the microbiome of centenarians.</title>
        <authorList>
            <person name="Sato Y."/>
            <person name="Atarashi K."/>
            <person name="Plichta R.D."/>
            <person name="Arai Y."/>
            <person name="Sasajima S."/>
            <person name="Kearney M.S."/>
            <person name="Suda W."/>
            <person name="Takeshita K."/>
            <person name="Sasaki T."/>
            <person name="Okamoto S."/>
            <person name="Skelly N.A."/>
            <person name="Okamura Y."/>
            <person name="Vlamakis H."/>
            <person name="Li Y."/>
            <person name="Tanoue T."/>
            <person name="Takei H."/>
            <person name="Nittono H."/>
            <person name="Narushima S."/>
            <person name="Irie J."/>
            <person name="Itoh H."/>
            <person name="Moriya K."/>
            <person name="Sugiura Y."/>
            <person name="Suematsu M."/>
            <person name="Moritoki N."/>
            <person name="Shibata S."/>
            <person name="Littman R.D."/>
            <person name="Fischbach A.M."/>
            <person name="Uwamino Y."/>
            <person name="Inoue T."/>
            <person name="Honda A."/>
            <person name="Hattori M."/>
            <person name="Murai T."/>
            <person name="Xavier J.R."/>
            <person name="Hirose N."/>
            <person name="Honda K."/>
        </authorList>
    </citation>
    <scope>NUCLEOTIDE SEQUENCE</scope>
    <source>
        <strain evidence="6">CE91-St16</strain>
    </source>
</reference>
<comment type="caution">
    <text evidence="6">The sequence shown here is derived from an EMBL/GenBank/DDBJ whole genome shotgun (WGS) entry which is preliminary data.</text>
</comment>
<name>A0A5B5VP74_9BACT</name>